<organism evidence="1 2">
    <name type="scientific">Tagetes erecta</name>
    <name type="common">African marigold</name>
    <dbReference type="NCBI Taxonomy" id="13708"/>
    <lineage>
        <taxon>Eukaryota</taxon>
        <taxon>Viridiplantae</taxon>
        <taxon>Streptophyta</taxon>
        <taxon>Embryophyta</taxon>
        <taxon>Tracheophyta</taxon>
        <taxon>Spermatophyta</taxon>
        <taxon>Magnoliopsida</taxon>
        <taxon>eudicotyledons</taxon>
        <taxon>Gunneridae</taxon>
        <taxon>Pentapetalae</taxon>
        <taxon>asterids</taxon>
        <taxon>campanulids</taxon>
        <taxon>Asterales</taxon>
        <taxon>Asteraceae</taxon>
        <taxon>Asteroideae</taxon>
        <taxon>Heliantheae alliance</taxon>
        <taxon>Tageteae</taxon>
        <taxon>Tagetes</taxon>
    </lineage>
</organism>
<evidence type="ECO:0000313" key="1">
    <source>
        <dbReference type="EMBL" id="KAK1439310.1"/>
    </source>
</evidence>
<dbReference type="AlphaFoldDB" id="A0AAD8LBE3"/>
<name>A0AAD8LBE3_TARER</name>
<keyword evidence="2" id="KW-1185">Reference proteome</keyword>
<comment type="caution">
    <text evidence="1">The sequence shown here is derived from an EMBL/GenBank/DDBJ whole genome shotgun (WGS) entry which is preliminary data.</text>
</comment>
<protein>
    <submittedName>
        <fullName evidence="1">Uncharacterized protein</fullName>
    </submittedName>
</protein>
<sequence>MAKKEDHKMSNDALALEKVTAWTCYRCGSGFENLIVTEGGDHIVTRPWYKRETMEKAQENILASTHYPSTLTLRTNYVGSSLLDVYEIERISKELDRYIESSRDKYYHRKSVDAVCDPSGRRSVSSRMERDYSGIRVSKTSREVKWFGFRVISKLCGSTEGGVAENVQVSALKQGRKLELV</sequence>
<dbReference type="PANTHER" id="PTHR34665">
    <property type="entry name" value="DUF3741 DOMAIN-CONTAINING PROTEIN"/>
    <property type="match status" value="1"/>
</dbReference>
<accession>A0AAD8LBE3</accession>
<dbReference type="Proteomes" id="UP001229421">
    <property type="component" value="Unassembled WGS sequence"/>
</dbReference>
<dbReference type="PANTHER" id="PTHR34665:SF4">
    <property type="entry name" value="DUF3741 DOMAIN-CONTAINING PROTEIN"/>
    <property type="match status" value="1"/>
</dbReference>
<gene>
    <name evidence="1" type="ORF">QVD17_05126</name>
</gene>
<proteinExistence type="predicted"/>
<dbReference type="EMBL" id="JAUHHV010000001">
    <property type="protein sequence ID" value="KAK1439310.1"/>
    <property type="molecule type" value="Genomic_DNA"/>
</dbReference>
<reference evidence="1" key="1">
    <citation type="journal article" date="2023" name="bioRxiv">
        <title>Improved chromosome-level genome assembly for marigold (Tagetes erecta).</title>
        <authorList>
            <person name="Jiang F."/>
            <person name="Yuan L."/>
            <person name="Wang S."/>
            <person name="Wang H."/>
            <person name="Xu D."/>
            <person name="Wang A."/>
            <person name="Fan W."/>
        </authorList>
    </citation>
    <scope>NUCLEOTIDE SEQUENCE</scope>
    <source>
        <strain evidence="1">WSJ</strain>
        <tissue evidence="1">Leaf</tissue>
    </source>
</reference>
<evidence type="ECO:0000313" key="2">
    <source>
        <dbReference type="Proteomes" id="UP001229421"/>
    </source>
</evidence>